<proteinExistence type="predicted"/>
<evidence type="ECO:0000256" key="3">
    <source>
        <dbReference type="ARBA" id="ARBA00023163"/>
    </source>
</evidence>
<sequence>MNNQKESLMETKLDNYKPLREIVFQSMREAIVKGDLEPGKRLMEVQLAEQMGVSRTPVREAIRQLELEGLVVMVPRKGAYVAGLSMKDVIEVLEIRAVLEGLAADLAAKRATDEEITRLSQVLEKFTEYAEKKDVQGLIDQDVAFHDVIYGAARNERLLQLISGLREQVQRFRVMYISQFDHAMDLVKEHKKIVQAISTRNGEQARKLAQGHISNAEYYMTKEIDENVEE</sequence>
<reference evidence="5" key="1">
    <citation type="submission" date="2022-07" db="EMBL/GenBank/DDBJ databases">
        <title>Enhanced cultured diversity of the mouse gut microbiota enables custom-made synthetic communities.</title>
        <authorList>
            <person name="Afrizal A."/>
        </authorList>
    </citation>
    <scope>NUCLEOTIDE SEQUENCE</scope>
    <source>
        <strain evidence="5">DSM 28593</strain>
    </source>
</reference>
<dbReference type="GO" id="GO:0003700">
    <property type="term" value="F:DNA-binding transcription factor activity"/>
    <property type="evidence" value="ECO:0007669"/>
    <property type="project" value="InterPro"/>
</dbReference>
<dbReference type="InterPro" id="IPR036390">
    <property type="entry name" value="WH_DNA-bd_sf"/>
</dbReference>
<name>A0AAE3L089_9FIRM</name>
<dbReference type="EMBL" id="JANKAS010000010">
    <property type="protein sequence ID" value="MCR1899492.1"/>
    <property type="molecule type" value="Genomic_DNA"/>
</dbReference>
<dbReference type="PANTHER" id="PTHR43537">
    <property type="entry name" value="TRANSCRIPTIONAL REGULATOR, GNTR FAMILY"/>
    <property type="match status" value="1"/>
</dbReference>
<keyword evidence="6" id="KW-1185">Reference proteome</keyword>
<dbReference type="Pfam" id="PF07729">
    <property type="entry name" value="FCD"/>
    <property type="match status" value="1"/>
</dbReference>
<dbReference type="RefSeq" id="WP_257531920.1">
    <property type="nucleotide sequence ID" value="NZ_JANKAS010000010.1"/>
</dbReference>
<dbReference type="GO" id="GO:0043565">
    <property type="term" value="F:sequence-specific DNA binding"/>
    <property type="evidence" value="ECO:0007669"/>
    <property type="project" value="InterPro"/>
</dbReference>
<dbReference type="PRINTS" id="PR00035">
    <property type="entry name" value="HTHGNTR"/>
</dbReference>
<dbReference type="InterPro" id="IPR036388">
    <property type="entry name" value="WH-like_DNA-bd_sf"/>
</dbReference>
<dbReference type="InterPro" id="IPR011711">
    <property type="entry name" value="GntR_C"/>
</dbReference>
<protein>
    <submittedName>
        <fullName evidence="5">GntR family transcriptional regulator</fullName>
    </submittedName>
</protein>
<dbReference type="SUPFAM" id="SSF48008">
    <property type="entry name" value="GntR ligand-binding domain-like"/>
    <property type="match status" value="1"/>
</dbReference>
<dbReference type="InterPro" id="IPR008920">
    <property type="entry name" value="TF_FadR/GntR_C"/>
</dbReference>
<dbReference type="Pfam" id="PF00392">
    <property type="entry name" value="GntR"/>
    <property type="match status" value="1"/>
</dbReference>
<evidence type="ECO:0000313" key="5">
    <source>
        <dbReference type="EMBL" id="MCR1899492.1"/>
    </source>
</evidence>
<dbReference type="Gene3D" id="1.20.120.530">
    <property type="entry name" value="GntR ligand-binding domain-like"/>
    <property type="match status" value="1"/>
</dbReference>
<keyword evidence="1" id="KW-0805">Transcription regulation</keyword>
<dbReference type="AlphaFoldDB" id="A0AAE3L089"/>
<evidence type="ECO:0000313" key="6">
    <source>
        <dbReference type="Proteomes" id="UP001205748"/>
    </source>
</evidence>
<keyword evidence="3" id="KW-0804">Transcription</keyword>
<dbReference type="CDD" id="cd07377">
    <property type="entry name" value="WHTH_GntR"/>
    <property type="match status" value="1"/>
</dbReference>
<dbReference type="InterPro" id="IPR000485">
    <property type="entry name" value="AsnC-type_HTH_dom"/>
</dbReference>
<evidence type="ECO:0000256" key="2">
    <source>
        <dbReference type="ARBA" id="ARBA00023125"/>
    </source>
</evidence>
<gene>
    <name evidence="5" type="ORF">NSA47_10895</name>
</gene>
<dbReference type="PROSITE" id="PS50949">
    <property type="entry name" value="HTH_GNTR"/>
    <property type="match status" value="1"/>
</dbReference>
<dbReference type="Proteomes" id="UP001205748">
    <property type="component" value="Unassembled WGS sequence"/>
</dbReference>
<comment type="caution">
    <text evidence="5">The sequence shown here is derived from an EMBL/GenBank/DDBJ whole genome shotgun (WGS) entry which is preliminary data.</text>
</comment>
<dbReference type="PANTHER" id="PTHR43537:SF24">
    <property type="entry name" value="GLUCONATE OPERON TRANSCRIPTIONAL REPRESSOR"/>
    <property type="match status" value="1"/>
</dbReference>
<accession>A0AAE3L089</accession>
<keyword evidence="2" id="KW-0238">DNA-binding</keyword>
<evidence type="ECO:0000256" key="1">
    <source>
        <dbReference type="ARBA" id="ARBA00023015"/>
    </source>
</evidence>
<dbReference type="SMART" id="SM00345">
    <property type="entry name" value="HTH_GNTR"/>
    <property type="match status" value="1"/>
</dbReference>
<evidence type="ECO:0000259" key="4">
    <source>
        <dbReference type="PROSITE" id="PS50949"/>
    </source>
</evidence>
<feature type="domain" description="HTH gntR-type" evidence="4">
    <location>
        <begin position="17"/>
        <end position="84"/>
    </location>
</feature>
<dbReference type="PRINTS" id="PR00033">
    <property type="entry name" value="HTHASNC"/>
</dbReference>
<dbReference type="SUPFAM" id="SSF46785">
    <property type="entry name" value="Winged helix' DNA-binding domain"/>
    <property type="match status" value="1"/>
</dbReference>
<dbReference type="InterPro" id="IPR000524">
    <property type="entry name" value="Tscrpt_reg_HTH_GntR"/>
</dbReference>
<dbReference type="SMART" id="SM00895">
    <property type="entry name" value="FCD"/>
    <property type="match status" value="1"/>
</dbReference>
<organism evidence="5 6">
    <name type="scientific">Irregularibacter muris</name>
    <dbReference type="NCBI Taxonomy" id="1796619"/>
    <lineage>
        <taxon>Bacteria</taxon>
        <taxon>Bacillati</taxon>
        <taxon>Bacillota</taxon>
        <taxon>Clostridia</taxon>
        <taxon>Eubacteriales</taxon>
        <taxon>Eubacteriaceae</taxon>
        <taxon>Irregularibacter</taxon>
    </lineage>
</organism>
<dbReference type="Gene3D" id="1.10.10.10">
    <property type="entry name" value="Winged helix-like DNA-binding domain superfamily/Winged helix DNA-binding domain"/>
    <property type="match status" value="1"/>
</dbReference>